<evidence type="ECO:0000313" key="12">
    <source>
        <dbReference type="EMBL" id="SFV29691.1"/>
    </source>
</evidence>
<dbReference type="InterPro" id="IPR006091">
    <property type="entry name" value="Acyl-CoA_Oxase/DH_mid-dom"/>
</dbReference>
<dbReference type="AlphaFoldDB" id="A0A1I7N4W4"/>
<dbReference type="PANTHER" id="PTHR43884:SF12">
    <property type="entry name" value="ISOVALERYL-COA DEHYDROGENASE, MITOCHONDRIAL-RELATED"/>
    <property type="match status" value="1"/>
</dbReference>
<dbReference type="InterPro" id="IPR037069">
    <property type="entry name" value="AcylCoA_DH/ox_N_sf"/>
</dbReference>
<dbReference type="Gene3D" id="1.10.540.10">
    <property type="entry name" value="Acyl-CoA dehydrogenase/oxidase, N-terminal domain"/>
    <property type="match status" value="1"/>
</dbReference>
<dbReference type="EMBL" id="FPCJ01000001">
    <property type="protein sequence ID" value="SFV29691.1"/>
    <property type="molecule type" value="Genomic_DNA"/>
</dbReference>
<name>A0A1I7N4W4_9BACT</name>
<dbReference type="InterPro" id="IPR009100">
    <property type="entry name" value="AcylCoA_DH/oxidase_NM_dom_sf"/>
</dbReference>
<evidence type="ECO:0000256" key="3">
    <source>
        <dbReference type="ARBA" id="ARBA00022630"/>
    </source>
</evidence>
<dbReference type="PIRSF" id="PIRSF016578">
    <property type="entry name" value="HsaA"/>
    <property type="match status" value="1"/>
</dbReference>
<dbReference type="GO" id="GO:0050660">
    <property type="term" value="F:flavin adenine dinucleotide binding"/>
    <property type="evidence" value="ECO:0007669"/>
    <property type="project" value="InterPro"/>
</dbReference>
<dbReference type="STRING" id="1393122.SAMN05660895_0609"/>
<accession>A0A1I7N4W4</accession>
<dbReference type="SUPFAM" id="SSF47203">
    <property type="entry name" value="Acyl-CoA dehydrogenase C-terminal domain-like"/>
    <property type="match status" value="1"/>
</dbReference>
<keyword evidence="13" id="KW-1185">Reference proteome</keyword>
<evidence type="ECO:0000259" key="11">
    <source>
        <dbReference type="Pfam" id="PF02771"/>
    </source>
</evidence>
<dbReference type="EC" id="1.3.8.10" evidence="6"/>
<comment type="similarity">
    <text evidence="2 8">Belongs to the acyl-CoA dehydrogenase family.</text>
</comment>
<dbReference type="OrthoDB" id="1489150at2"/>
<organism evidence="12 13">
    <name type="scientific">Thermoflavifilum thermophilum</name>
    <dbReference type="NCBI Taxonomy" id="1393122"/>
    <lineage>
        <taxon>Bacteria</taxon>
        <taxon>Pseudomonadati</taxon>
        <taxon>Bacteroidota</taxon>
        <taxon>Chitinophagia</taxon>
        <taxon>Chitinophagales</taxon>
        <taxon>Chitinophagaceae</taxon>
        <taxon>Thermoflavifilum</taxon>
    </lineage>
</organism>
<dbReference type="Pfam" id="PF00441">
    <property type="entry name" value="Acyl-CoA_dh_1"/>
    <property type="match status" value="1"/>
</dbReference>
<keyword evidence="5 8" id="KW-0560">Oxidoreductase</keyword>
<dbReference type="InterPro" id="IPR046373">
    <property type="entry name" value="Acyl-CoA_Oxase/DH_mid-dom_sf"/>
</dbReference>
<proteinExistence type="inferred from homology"/>
<gene>
    <name evidence="12" type="ORF">SAMN05660895_0609</name>
</gene>
<feature type="domain" description="Acyl-CoA oxidase/dehydrogenase middle" evidence="10">
    <location>
        <begin position="123"/>
        <end position="217"/>
    </location>
</feature>
<evidence type="ECO:0000256" key="2">
    <source>
        <dbReference type="ARBA" id="ARBA00009347"/>
    </source>
</evidence>
<feature type="domain" description="Acyl-CoA dehydrogenase/oxidase C-terminal" evidence="9">
    <location>
        <begin position="230"/>
        <end position="377"/>
    </location>
</feature>
<comment type="cofactor">
    <cofactor evidence="1 8">
        <name>FAD</name>
        <dbReference type="ChEBI" id="CHEBI:57692"/>
    </cofactor>
</comment>
<evidence type="ECO:0000256" key="6">
    <source>
        <dbReference type="ARBA" id="ARBA00066362"/>
    </source>
</evidence>
<dbReference type="InterPro" id="IPR009075">
    <property type="entry name" value="AcylCo_DH/oxidase_C"/>
</dbReference>
<evidence type="ECO:0000256" key="7">
    <source>
        <dbReference type="ARBA" id="ARBA00072305"/>
    </source>
</evidence>
<dbReference type="Pfam" id="PF02770">
    <property type="entry name" value="Acyl-CoA_dh_M"/>
    <property type="match status" value="1"/>
</dbReference>
<dbReference type="RefSeq" id="WP_092457534.1">
    <property type="nucleotide sequence ID" value="NZ_FPCJ01000001.1"/>
</dbReference>
<dbReference type="Proteomes" id="UP000199537">
    <property type="component" value="Unassembled WGS sequence"/>
</dbReference>
<evidence type="ECO:0000256" key="1">
    <source>
        <dbReference type="ARBA" id="ARBA00001974"/>
    </source>
</evidence>
<dbReference type="InterPro" id="IPR036250">
    <property type="entry name" value="AcylCo_DH-like_C"/>
</dbReference>
<dbReference type="FunFam" id="2.40.110.10:FF:000001">
    <property type="entry name" value="Acyl-CoA dehydrogenase, mitochondrial"/>
    <property type="match status" value="1"/>
</dbReference>
<dbReference type="FunFam" id="1.20.140.10:FF:000004">
    <property type="entry name" value="Acyl-CoA dehydrogenase FadE25"/>
    <property type="match status" value="1"/>
</dbReference>
<protein>
    <recommendedName>
        <fullName evidence="7">Cyclohex-1-ene-1-carbonyl-CoA dehydrogenase</fullName>
        <ecNumber evidence="6">1.3.8.10</ecNumber>
    </recommendedName>
</protein>
<evidence type="ECO:0000259" key="9">
    <source>
        <dbReference type="Pfam" id="PF00441"/>
    </source>
</evidence>
<dbReference type="FunFam" id="1.10.540.10:FF:000002">
    <property type="entry name" value="Acyl-CoA dehydrogenase FadE19"/>
    <property type="match status" value="1"/>
</dbReference>
<keyword evidence="4 8" id="KW-0274">FAD</keyword>
<dbReference type="GO" id="GO:0003995">
    <property type="term" value="F:acyl-CoA dehydrogenase activity"/>
    <property type="evidence" value="ECO:0007669"/>
    <property type="project" value="TreeGrafter"/>
</dbReference>
<keyword evidence="3 8" id="KW-0285">Flavoprotein</keyword>
<dbReference type="Gene3D" id="2.40.110.10">
    <property type="entry name" value="Butyryl-CoA Dehydrogenase, subunit A, domain 2"/>
    <property type="match status" value="1"/>
</dbReference>
<evidence type="ECO:0000256" key="8">
    <source>
        <dbReference type="RuleBase" id="RU362125"/>
    </source>
</evidence>
<reference evidence="13" key="1">
    <citation type="submission" date="2016-10" db="EMBL/GenBank/DDBJ databases">
        <authorList>
            <person name="Varghese N."/>
            <person name="Submissions S."/>
        </authorList>
    </citation>
    <scope>NUCLEOTIDE SEQUENCE [LARGE SCALE GENOMIC DNA]</scope>
    <source>
        <strain evidence="13">DSM 14807</strain>
    </source>
</reference>
<dbReference type="InterPro" id="IPR013786">
    <property type="entry name" value="AcylCoA_DH/ox_N"/>
</dbReference>
<evidence type="ECO:0000256" key="4">
    <source>
        <dbReference type="ARBA" id="ARBA00022827"/>
    </source>
</evidence>
<evidence type="ECO:0000256" key="5">
    <source>
        <dbReference type="ARBA" id="ARBA00023002"/>
    </source>
</evidence>
<feature type="domain" description="Acyl-CoA dehydrogenase/oxidase N-terminal" evidence="11">
    <location>
        <begin position="7"/>
        <end position="118"/>
    </location>
</feature>
<evidence type="ECO:0000259" key="10">
    <source>
        <dbReference type="Pfam" id="PF02770"/>
    </source>
</evidence>
<dbReference type="Gene3D" id="1.20.140.10">
    <property type="entry name" value="Butyryl-CoA Dehydrogenase, subunit A, domain 3"/>
    <property type="match status" value="1"/>
</dbReference>
<evidence type="ECO:0000313" key="13">
    <source>
        <dbReference type="Proteomes" id="UP000199537"/>
    </source>
</evidence>
<dbReference type="PANTHER" id="PTHR43884">
    <property type="entry name" value="ACYL-COA DEHYDROGENASE"/>
    <property type="match status" value="1"/>
</dbReference>
<dbReference type="Pfam" id="PF02771">
    <property type="entry name" value="Acyl-CoA_dh_N"/>
    <property type="match status" value="1"/>
</dbReference>
<sequence length="386" mass="42037">MHLDLSEFQLQIAETFREFAQKRIQPHVMEWDEAQHFPRDLFRELGAMGAMGVLVPAQYGGSGLGYVEYVLIVRELAKVCGAVALSVAAHNSLCTGHILQFGNEFQKQKYLPKLASGEWLGAWGLTEANTGSDALHMKTTARLDGNDWLLDGTKSWITHGQSADVAVVMARTGEPGNSHGISAFIVERGTLGFRGGKKENKLGMRASETAEMIFEQCRVPSENLLGQLHEGFIQALQVLDGGRISIAALSLGIAEGAYEAAKHYAQVRHQFNQPIAHFQGIAFKLADMATQIQAAELLVLEAAARKDAGEKITQLAAMAKYYASELAVQVATDAVQIFGAYGYTKDYPAEKFYRDAKLCTIGEGTSEIQKIVIAREALKAIDSIAS</sequence>
<dbReference type="SUPFAM" id="SSF56645">
    <property type="entry name" value="Acyl-CoA dehydrogenase NM domain-like"/>
    <property type="match status" value="1"/>
</dbReference>